<keyword evidence="1" id="KW-0614">Plasmid</keyword>
<accession>A0A2H5BR44</accession>
<dbReference type="AlphaFoldDB" id="A0A2H5BR44"/>
<organism evidence="1">
    <name type="scientific">Klebsiella pneumoniae</name>
    <dbReference type="NCBI Taxonomy" id="573"/>
    <lineage>
        <taxon>Bacteria</taxon>
        <taxon>Pseudomonadati</taxon>
        <taxon>Pseudomonadota</taxon>
        <taxon>Gammaproteobacteria</taxon>
        <taxon>Enterobacterales</taxon>
        <taxon>Enterobacteriaceae</taxon>
        <taxon>Klebsiella/Raoultella group</taxon>
        <taxon>Klebsiella</taxon>
        <taxon>Klebsiella pneumoniae complex</taxon>
    </lineage>
</organism>
<reference evidence="1" key="1">
    <citation type="submission" date="2017-09" db="EMBL/GenBank/DDBJ databases">
        <title>complete sequence of Klebsiella pneumoniae strain 1512 plasmid p1512-dfrA.</title>
        <authorList>
            <person name="Jiang Z."/>
            <person name="Li M."/>
            <person name="Tong Y.-G."/>
            <person name="Long J."/>
        </authorList>
    </citation>
    <scope>NUCLEOTIDE SEQUENCE</scope>
    <source>
        <plasmid evidence="1">p1512-dfrA</plasmid>
    </source>
</reference>
<geneLocation type="plasmid" evidence="1">
    <name>p1512-dfrA</name>
</geneLocation>
<evidence type="ECO:0000313" key="1">
    <source>
        <dbReference type="EMBL" id="AUG88831.1"/>
    </source>
</evidence>
<name>A0A2H5BR44_KLEPN</name>
<protein>
    <submittedName>
        <fullName evidence="1">Uncharacterized protein</fullName>
    </submittedName>
</protein>
<sequence length="40" mass="4562">MLSLAGLLANFFQAVCDFIYFIHTANLYQLNTSDKQHIIS</sequence>
<proteinExistence type="predicted"/>
<dbReference type="EMBL" id="MF918373">
    <property type="protein sequence ID" value="AUG88831.1"/>
    <property type="molecule type" value="Genomic_DNA"/>
</dbReference>